<evidence type="ECO:0000313" key="6">
    <source>
        <dbReference type="Proteomes" id="UP000580250"/>
    </source>
</evidence>
<proteinExistence type="inferred from homology"/>
<dbReference type="InterPro" id="IPR043129">
    <property type="entry name" value="ATPase_NBD"/>
</dbReference>
<reference evidence="5 6" key="1">
    <citation type="submission" date="2020-08" db="EMBL/GenBank/DDBJ databases">
        <authorList>
            <person name="Koutsovoulos G."/>
            <person name="Danchin GJ E."/>
        </authorList>
    </citation>
    <scope>NUCLEOTIDE SEQUENCE [LARGE SCALE GENOMIC DNA]</scope>
</reference>
<keyword evidence="2" id="KW-0547">Nucleotide-binding</keyword>
<dbReference type="GO" id="GO:0006950">
    <property type="term" value="P:response to stress"/>
    <property type="evidence" value="ECO:0007669"/>
    <property type="project" value="UniProtKB-ARBA"/>
</dbReference>
<dbReference type="OrthoDB" id="5858940at2759"/>
<comment type="similarity">
    <text evidence="1">Belongs to the heat shock protein 70 family.</text>
</comment>
<keyword evidence="4" id="KW-0346">Stress response</keyword>
<accession>A0A6V7XQ14</accession>
<protein>
    <submittedName>
        <fullName evidence="5">Uncharacterized protein</fullName>
    </submittedName>
</protein>
<evidence type="ECO:0000256" key="1">
    <source>
        <dbReference type="ARBA" id="ARBA00007381"/>
    </source>
</evidence>
<dbReference type="Gene3D" id="3.30.30.30">
    <property type="match status" value="1"/>
</dbReference>
<dbReference type="FunFam" id="3.30.420.40:FF:000172">
    <property type="entry name" value="Heat shock 70 kDa protein"/>
    <property type="match status" value="1"/>
</dbReference>
<dbReference type="FunFam" id="3.30.30.30:FF:000001">
    <property type="entry name" value="heat shock 70 kDa protein-like"/>
    <property type="match status" value="1"/>
</dbReference>
<dbReference type="FunFam" id="3.30.420.40:FF:000028">
    <property type="entry name" value="heat shock 70 kDa protein-like"/>
    <property type="match status" value="2"/>
</dbReference>
<evidence type="ECO:0000256" key="3">
    <source>
        <dbReference type="ARBA" id="ARBA00022840"/>
    </source>
</evidence>
<comment type="caution">
    <text evidence="5">The sequence shown here is derived from an EMBL/GenBank/DDBJ whole genome shotgun (WGS) entry which is preliminary data.</text>
</comment>
<dbReference type="Pfam" id="PF00012">
    <property type="entry name" value="HSP70"/>
    <property type="match status" value="2"/>
</dbReference>
<dbReference type="PANTHER" id="PTHR19375">
    <property type="entry name" value="HEAT SHOCK PROTEIN 70KDA"/>
    <property type="match status" value="1"/>
</dbReference>
<gene>
    <name evidence="5" type="ORF">MENT_LOCUS54922</name>
</gene>
<dbReference type="Proteomes" id="UP000580250">
    <property type="component" value="Unassembled WGS sequence"/>
</dbReference>
<name>A0A6V7XQ14_MELEN</name>
<dbReference type="PROSITE" id="PS00329">
    <property type="entry name" value="HSP70_2"/>
    <property type="match status" value="1"/>
</dbReference>
<dbReference type="Gene3D" id="3.90.640.10">
    <property type="entry name" value="Actin, Chain A, domain 4"/>
    <property type="match status" value="1"/>
</dbReference>
<organism evidence="5 6">
    <name type="scientific">Meloidogyne enterolobii</name>
    <name type="common">Root-knot nematode worm</name>
    <name type="synonym">Meloidogyne mayaguensis</name>
    <dbReference type="NCBI Taxonomy" id="390850"/>
    <lineage>
        <taxon>Eukaryota</taxon>
        <taxon>Metazoa</taxon>
        <taxon>Ecdysozoa</taxon>
        <taxon>Nematoda</taxon>
        <taxon>Chromadorea</taxon>
        <taxon>Rhabditida</taxon>
        <taxon>Tylenchina</taxon>
        <taxon>Tylenchomorpha</taxon>
        <taxon>Tylenchoidea</taxon>
        <taxon>Meloidogynidae</taxon>
        <taxon>Meloidogyninae</taxon>
        <taxon>Meloidogyne</taxon>
    </lineage>
</organism>
<dbReference type="InterPro" id="IPR018181">
    <property type="entry name" value="Heat_shock_70_CS"/>
</dbReference>
<evidence type="ECO:0000256" key="4">
    <source>
        <dbReference type="ARBA" id="ARBA00023016"/>
    </source>
</evidence>
<dbReference type="AlphaFoldDB" id="A0A6V7XQ14"/>
<dbReference type="GO" id="GO:0005524">
    <property type="term" value="F:ATP binding"/>
    <property type="evidence" value="ECO:0007669"/>
    <property type="project" value="UniProtKB-KW"/>
</dbReference>
<dbReference type="SUPFAM" id="SSF53067">
    <property type="entry name" value="Actin-like ATPase domain"/>
    <property type="match status" value="2"/>
</dbReference>
<dbReference type="InterPro" id="IPR013126">
    <property type="entry name" value="Hsp_70_fam"/>
</dbReference>
<sequence length="466" mass="52174">MTTLLITPTLNSTNQFATSFVLHLLKSNRSTKRQLFALVSPKDGTKISKSLRPYFEGGQLNILFGSAGSQKIVKRVVEVNEIRAVFIIIDEKSNISEEESRQGLASRTHSFLTSLCSLLDCLRQTNAIPSIVVLFHSFGTVKEEFLLPHLDAKRLIGRKFDDPAVQSDMKHWPFKVIQGEGARPKNQVEVKGEMKAFFPEEVSAMVLTKIKETAEAFLGQTVKDAVITMPAYFNDSQRQATKDAGTISELNVLRIINEPTAAAIAYGLDKKGQGERNVLIFDLGGGTFDVSILTIEDGIFEVKSTAGDTHLGGEDFDNRMVNHFVAEFKRKHKKDLATNPRALRRFRTACERAKRTLSSSTQVSIEIDSLFDGIGFYTKNSVPICSAELWIQLRSQFVMLRWTSLKFMTLFWLEARLEFLKSRSFCQTFFGKEINRSINPDEAVAYGAAVQAAILSGDKYENVQDV</sequence>
<dbReference type="PRINTS" id="PR00301">
    <property type="entry name" value="HEATSHOCK70"/>
</dbReference>
<keyword evidence="3" id="KW-0067">ATP-binding</keyword>
<evidence type="ECO:0000256" key="2">
    <source>
        <dbReference type="ARBA" id="ARBA00022741"/>
    </source>
</evidence>
<dbReference type="GO" id="GO:0140662">
    <property type="term" value="F:ATP-dependent protein folding chaperone"/>
    <property type="evidence" value="ECO:0007669"/>
    <property type="project" value="InterPro"/>
</dbReference>
<dbReference type="FunFam" id="3.90.640.10:FF:000134">
    <property type="entry name" value="Heat shock cognate 71 kDa protein"/>
    <property type="match status" value="1"/>
</dbReference>
<evidence type="ECO:0000313" key="5">
    <source>
        <dbReference type="EMBL" id="CAD2201381.1"/>
    </source>
</evidence>
<dbReference type="EMBL" id="CAJEWN010002000">
    <property type="protein sequence ID" value="CAD2201381.1"/>
    <property type="molecule type" value="Genomic_DNA"/>
</dbReference>
<dbReference type="Gene3D" id="3.30.420.40">
    <property type="match status" value="4"/>
</dbReference>